<name>A0A6J7WQW0_9CAUD</name>
<reference evidence="1" key="1">
    <citation type="submission" date="2020-05" db="EMBL/GenBank/DDBJ databases">
        <authorList>
            <person name="Chiriac C."/>
            <person name="Salcher M."/>
            <person name="Ghai R."/>
            <person name="Kavagutti S V."/>
        </authorList>
    </citation>
    <scope>NUCLEOTIDE SEQUENCE</scope>
</reference>
<accession>A0A6J7WQW0</accession>
<proteinExistence type="predicted"/>
<evidence type="ECO:0000313" key="1">
    <source>
        <dbReference type="EMBL" id="CAB5220296.1"/>
    </source>
</evidence>
<protein>
    <submittedName>
        <fullName evidence="1">Uncharacterized protein</fullName>
    </submittedName>
</protein>
<gene>
    <name evidence="1" type="ORF">UFOVP236_21</name>
</gene>
<organism evidence="1">
    <name type="scientific">uncultured Caudovirales phage</name>
    <dbReference type="NCBI Taxonomy" id="2100421"/>
    <lineage>
        <taxon>Viruses</taxon>
        <taxon>Duplodnaviria</taxon>
        <taxon>Heunggongvirae</taxon>
        <taxon>Uroviricota</taxon>
        <taxon>Caudoviricetes</taxon>
        <taxon>Peduoviridae</taxon>
        <taxon>Maltschvirus</taxon>
        <taxon>Maltschvirus maltsch</taxon>
    </lineage>
</organism>
<sequence>MVSGEETRTLFAITSDAAKPCKAAVEEVFGAQNWAGYISIGNPVFNPVMNTRIVTVVCGVIPPYLYEIGARAAERKFHLDTGFMYDKMYTFAPSASELPALPTSARAIAIGFNHRLAGFGGDPTVEEVWDVYFAADPDECETFFQLPRQRGAYATFYGATYMHQTKEIVRVKTYTYETQHGHGDWDHALAVALETVK</sequence>
<dbReference type="EMBL" id="LR798284">
    <property type="protein sequence ID" value="CAB5220296.1"/>
    <property type="molecule type" value="Genomic_DNA"/>
</dbReference>